<reference evidence="9" key="1">
    <citation type="submission" date="2020-05" db="EMBL/GenBank/DDBJ databases">
        <authorList>
            <person name="Chiriac C."/>
            <person name="Salcher M."/>
            <person name="Ghai R."/>
            <person name="Kavagutti S V."/>
        </authorList>
    </citation>
    <scope>NUCLEOTIDE SEQUENCE</scope>
</reference>
<evidence type="ECO:0000256" key="4">
    <source>
        <dbReference type="ARBA" id="ARBA00011956"/>
    </source>
</evidence>
<keyword evidence="6" id="KW-0862">Zinc</keyword>
<dbReference type="InterPro" id="IPR016305">
    <property type="entry name" value="Mannose-6-P_Isomerase"/>
</dbReference>
<evidence type="ECO:0000259" key="8">
    <source>
        <dbReference type="Pfam" id="PF20511"/>
    </source>
</evidence>
<accession>A0A6J6HUG7</accession>
<evidence type="ECO:0000256" key="7">
    <source>
        <dbReference type="ARBA" id="ARBA00023235"/>
    </source>
</evidence>
<dbReference type="Gene3D" id="2.60.120.10">
    <property type="entry name" value="Jelly Rolls"/>
    <property type="match status" value="2"/>
</dbReference>
<dbReference type="PANTHER" id="PTHR10309">
    <property type="entry name" value="MANNOSE-6-PHOSPHATE ISOMERASE"/>
    <property type="match status" value="1"/>
</dbReference>
<dbReference type="PRINTS" id="PR00714">
    <property type="entry name" value="MAN6PISMRASE"/>
</dbReference>
<dbReference type="NCBIfam" id="TIGR00218">
    <property type="entry name" value="manA"/>
    <property type="match status" value="1"/>
</dbReference>
<dbReference type="GO" id="GO:0005829">
    <property type="term" value="C:cytosol"/>
    <property type="evidence" value="ECO:0007669"/>
    <property type="project" value="TreeGrafter"/>
</dbReference>
<dbReference type="Gene3D" id="1.10.441.10">
    <property type="entry name" value="Phosphomannose Isomerase, domain 2"/>
    <property type="match status" value="1"/>
</dbReference>
<evidence type="ECO:0000313" key="9">
    <source>
        <dbReference type="EMBL" id="CAB4616656.1"/>
    </source>
</evidence>
<dbReference type="EC" id="5.3.1.8" evidence="4"/>
<dbReference type="AlphaFoldDB" id="A0A6J6HUG7"/>
<dbReference type="GO" id="GO:0009298">
    <property type="term" value="P:GDP-mannose biosynthetic process"/>
    <property type="evidence" value="ECO:0007669"/>
    <property type="project" value="InterPro"/>
</dbReference>
<dbReference type="SUPFAM" id="SSF51182">
    <property type="entry name" value="RmlC-like cupins"/>
    <property type="match status" value="1"/>
</dbReference>
<evidence type="ECO:0000256" key="2">
    <source>
        <dbReference type="ARBA" id="ARBA00001947"/>
    </source>
</evidence>
<dbReference type="GO" id="GO:0008270">
    <property type="term" value="F:zinc ion binding"/>
    <property type="evidence" value="ECO:0007669"/>
    <property type="project" value="InterPro"/>
</dbReference>
<comment type="cofactor">
    <cofactor evidence="2">
        <name>Zn(2+)</name>
        <dbReference type="ChEBI" id="CHEBI:29105"/>
    </cofactor>
</comment>
<comment type="similarity">
    <text evidence="3">Belongs to the mannose-6-phosphate isomerase type 1 family.</text>
</comment>
<keyword evidence="5" id="KW-0479">Metal-binding</keyword>
<dbReference type="InterPro" id="IPR014710">
    <property type="entry name" value="RmlC-like_jellyroll"/>
</dbReference>
<feature type="domain" description="Phosphomannose isomerase type I catalytic" evidence="8">
    <location>
        <begin position="8"/>
        <end position="132"/>
    </location>
</feature>
<dbReference type="EMBL" id="CAEZUX010000077">
    <property type="protein sequence ID" value="CAB4616656.1"/>
    <property type="molecule type" value="Genomic_DNA"/>
</dbReference>
<dbReference type="GO" id="GO:0004476">
    <property type="term" value="F:mannose-6-phosphate isomerase activity"/>
    <property type="evidence" value="ECO:0007669"/>
    <property type="project" value="UniProtKB-EC"/>
</dbReference>
<name>A0A6J6HUG7_9ZZZZ</name>
<proteinExistence type="inferred from homology"/>
<evidence type="ECO:0000256" key="1">
    <source>
        <dbReference type="ARBA" id="ARBA00000757"/>
    </source>
</evidence>
<comment type="catalytic activity">
    <reaction evidence="1">
        <text>D-mannose 6-phosphate = D-fructose 6-phosphate</text>
        <dbReference type="Rhea" id="RHEA:12356"/>
        <dbReference type="ChEBI" id="CHEBI:58735"/>
        <dbReference type="ChEBI" id="CHEBI:61527"/>
        <dbReference type="EC" id="5.3.1.8"/>
    </reaction>
</comment>
<dbReference type="InterPro" id="IPR046457">
    <property type="entry name" value="PMI_typeI_cat"/>
</dbReference>
<evidence type="ECO:0000256" key="6">
    <source>
        <dbReference type="ARBA" id="ARBA00022833"/>
    </source>
</evidence>
<dbReference type="InterPro" id="IPR011051">
    <property type="entry name" value="RmlC_Cupin_sf"/>
</dbReference>
<keyword evidence="7" id="KW-0413">Isomerase</keyword>
<evidence type="ECO:0000256" key="3">
    <source>
        <dbReference type="ARBA" id="ARBA00010772"/>
    </source>
</evidence>
<dbReference type="Pfam" id="PF20511">
    <property type="entry name" value="PMI_typeI_cat"/>
    <property type="match status" value="1"/>
</dbReference>
<dbReference type="PANTHER" id="PTHR10309:SF0">
    <property type="entry name" value="MANNOSE-6-PHOSPHATE ISOMERASE"/>
    <property type="match status" value="1"/>
</dbReference>
<organism evidence="9">
    <name type="scientific">freshwater metagenome</name>
    <dbReference type="NCBI Taxonomy" id="449393"/>
    <lineage>
        <taxon>unclassified sequences</taxon>
        <taxon>metagenomes</taxon>
        <taxon>ecological metagenomes</taxon>
    </lineage>
</organism>
<protein>
    <recommendedName>
        <fullName evidence="4">mannose-6-phosphate isomerase</fullName>
        <ecNumber evidence="4">5.3.1.8</ecNumber>
    </recommendedName>
</protein>
<evidence type="ECO:0000256" key="5">
    <source>
        <dbReference type="ARBA" id="ARBA00022723"/>
    </source>
</evidence>
<dbReference type="CDD" id="cd07011">
    <property type="entry name" value="cupin_PMI_type_I_N"/>
    <property type="match status" value="1"/>
</dbReference>
<sequence length="338" mass="37721">MPRRIIGVEKNYDWGDEITIRHTLGAPSSRGTKVAELWFGTHPQGPSRVTHPHEPLSSVTGEMTMLVKLIACAQPLSLQTHPTLEQAREGFAREEQEGIPRDASNRMYRDESDKPEMIIALSRFEALCGFAPIEDSVKFLRSIGWRREANHLAKTGIASYLKWAMSSQKHLSFWRAPKWLRNLHRLHPRDPALRIAPLLNYVVLEPGQALSLPAGNLHAYLHGFGIEVMNSSDNVIRAGFTNKFVDVNELLKIIDTSPLLQPVVEVSDDGMYPSPSPAFSVGNFSTINQFPNSHRIVYGNLGDWDGTGPFIRHPEVVLVEAGETANINSSNMIVCTQN</sequence>
<dbReference type="GO" id="GO:0005975">
    <property type="term" value="P:carbohydrate metabolic process"/>
    <property type="evidence" value="ECO:0007669"/>
    <property type="project" value="InterPro"/>
</dbReference>
<dbReference type="InterPro" id="IPR001250">
    <property type="entry name" value="Man6P_Isoase-1"/>
</dbReference>
<gene>
    <name evidence="9" type="ORF">UFOPK1874_00755</name>
</gene>